<dbReference type="Proteomes" id="UP000245206">
    <property type="component" value="Unassembled WGS sequence"/>
</dbReference>
<comment type="caution">
    <text evidence="6">The sequence shown here is derived from an EMBL/GenBank/DDBJ whole genome shotgun (WGS) entry which is preliminary data.</text>
</comment>
<sequence length="422" mass="46706">MVMDKNRFARINEYFPFVVRWSLIIITISCIVGSISAFFLHALEYVSEVRENHIQLLYFLPIAGFIIGWFYHHFGSNVNKGNNLLLEEIHSPSSVIPIRMTPFVLVGTLITHLFGGSAGREGTAVQMGGSIAHQVVRIIPMTRKEQESLVILGMSAGFSAVFGTPVAAAIFSIEVILVGSYRWKLLLPSLITAWISHEVCLAWKVTHSLFPKVSFDWNFTSLVSIFLLAIVSGYVAKSFIHLLHFFSSFGKRWISYPPIRPIFGGFLLVGFFVFGLSLDYFGLGVKTIQNAFVESLPKDSFVWKLLLTTITIGFGFKGGEVTPLFFIGATLGNLFATLDPIHLALFTSVGFISVFSGATNTPLACAIMGMELFGYECGILYLVVTQIAFIISGHTSIYSSQIIAKQKLFHSPKDVGKRISDL</sequence>
<feature type="transmembrane region" description="Helical" evidence="5">
    <location>
        <begin position="21"/>
        <end position="43"/>
    </location>
</feature>
<dbReference type="GO" id="GO:0015108">
    <property type="term" value="F:chloride transmembrane transporter activity"/>
    <property type="evidence" value="ECO:0007669"/>
    <property type="project" value="InterPro"/>
</dbReference>
<feature type="transmembrane region" description="Helical" evidence="5">
    <location>
        <begin position="341"/>
        <end position="359"/>
    </location>
</feature>
<feature type="transmembrane region" description="Helical" evidence="5">
    <location>
        <begin position="379"/>
        <end position="398"/>
    </location>
</feature>
<feature type="transmembrane region" description="Helical" evidence="5">
    <location>
        <begin position="55"/>
        <end position="74"/>
    </location>
</feature>
<dbReference type="InterPro" id="IPR001807">
    <property type="entry name" value="ClC"/>
</dbReference>
<feature type="transmembrane region" description="Helical" evidence="5">
    <location>
        <begin position="149"/>
        <end position="173"/>
    </location>
</feature>
<comment type="subcellular location">
    <subcellularLocation>
        <location evidence="1">Membrane</location>
        <topology evidence="1">Multi-pass membrane protein</topology>
    </subcellularLocation>
</comment>
<dbReference type="EMBL" id="BFAZ01000005">
    <property type="protein sequence ID" value="GBF41710.1"/>
    <property type="molecule type" value="Genomic_DNA"/>
</dbReference>
<evidence type="ECO:0000256" key="1">
    <source>
        <dbReference type="ARBA" id="ARBA00004141"/>
    </source>
</evidence>
<dbReference type="Gene3D" id="1.10.3080.10">
    <property type="entry name" value="Clc chloride channel"/>
    <property type="match status" value="1"/>
</dbReference>
<dbReference type="AlphaFoldDB" id="A0A2P2DAP4"/>
<dbReference type="PANTHER" id="PTHR43427">
    <property type="entry name" value="CHLORIDE CHANNEL PROTEIN CLC-E"/>
    <property type="match status" value="1"/>
</dbReference>
<feature type="transmembrane region" description="Helical" evidence="5">
    <location>
        <begin position="217"/>
        <end position="240"/>
    </location>
</feature>
<evidence type="ECO:0000256" key="3">
    <source>
        <dbReference type="ARBA" id="ARBA00022989"/>
    </source>
</evidence>
<dbReference type="InterPro" id="IPR014743">
    <property type="entry name" value="Cl-channel_core"/>
</dbReference>
<gene>
    <name evidence="6" type="primary">eriC</name>
    <name evidence="6" type="ORF">LPTSP2_09910</name>
</gene>
<feature type="transmembrane region" description="Helical" evidence="5">
    <location>
        <begin position="261"/>
        <end position="281"/>
    </location>
</feature>
<dbReference type="PANTHER" id="PTHR43427:SF12">
    <property type="entry name" value="CHLORIDE TRANSPORTER"/>
    <property type="match status" value="1"/>
</dbReference>
<proteinExistence type="predicted"/>
<evidence type="ECO:0000313" key="7">
    <source>
        <dbReference type="Proteomes" id="UP000245206"/>
    </source>
</evidence>
<dbReference type="InterPro" id="IPR050368">
    <property type="entry name" value="ClC-type_chloride_channel"/>
</dbReference>
<keyword evidence="7" id="KW-1185">Reference proteome</keyword>
<evidence type="ECO:0000313" key="6">
    <source>
        <dbReference type="EMBL" id="GBF41710.1"/>
    </source>
</evidence>
<evidence type="ECO:0000256" key="5">
    <source>
        <dbReference type="SAM" id="Phobius"/>
    </source>
</evidence>
<protein>
    <submittedName>
        <fullName evidence="6">Chloride channel protein</fullName>
    </submittedName>
</protein>
<accession>A0A2P2DAP4</accession>
<reference evidence="7" key="1">
    <citation type="journal article" date="2019" name="Microbiol. Immunol.">
        <title>Molecular and phenotypic characterization of Leptospira johnsonii sp. nov., Leptospira ellinghausenii sp. nov. and Leptospira ryugenii sp. nov. isolated from soil and water in Japan.</title>
        <authorList>
            <person name="Masuzawa T."/>
            <person name="Saito M."/>
            <person name="Nakao R."/>
            <person name="Nikaido Y."/>
            <person name="Matsumoto M."/>
            <person name="Ogawa M."/>
            <person name="Yokoyama M."/>
            <person name="Hidaka Y."/>
            <person name="Tomita J."/>
            <person name="Sakakibara K."/>
            <person name="Suzuki K."/>
            <person name="Yasuda S."/>
            <person name="Sato H."/>
            <person name="Yamaguchi M."/>
            <person name="Yoshida S.I."/>
            <person name="Koizumi N."/>
            <person name="Kawamura Y."/>
        </authorList>
    </citation>
    <scope>NUCLEOTIDE SEQUENCE [LARGE SCALE GENOMIC DNA]</scope>
    <source>
        <strain evidence="7">E18</strain>
    </source>
</reference>
<dbReference type="SUPFAM" id="SSF81340">
    <property type="entry name" value="Clc chloride channel"/>
    <property type="match status" value="1"/>
</dbReference>
<name>A0A2P2DAP4_9LEPT</name>
<dbReference type="Pfam" id="PF00654">
    <property type="entry name" value="Voltage_CLC"/>
    <property type="match status" value="1"/>
</dbReference>
<organism evidence="6 7">
    <name type="scientific">Leptospira ellinghausenii</name>
    <dbReference type="NCBI Taxonomy" id="1917822"/>
    <lineage>
        <taxon>Bacteria</taxon>
        <taxon>Pseudomonadati</taxon>
        <taxon>Spirochaetota</taxon>
        <taxon>Spirochaetia</taxon>
        <taxon>Leptospirales</taxon>
        <taxon>Leptospiraceae</taxon>
        <taxon>Leptospira</taxon>
    </lineage>
</organism>
<evidence type="ECO:0000256" key="4">
    <source>
        <dbReference type="ARBA" id="ARBA00023136"/>
    </source>
</evidence>
<keyword evidence="3 5" id="KW-1133">Transmembrane helix</keyword>
<feature type="transmembrane region" description="Helical" evidence="5">
    <location>
        <begin position="301"/>
        <end position="329"/>
    </location>
</feature>
<keyword evidence="4 5" id="KW-0472">Membrane</keyword>
<dbReference type="GO" id="GO:0016020">
    <property type="term" value="C:membrane"/>
    <property type="evidence" value="ECO:0007669"/>
    <property type="project" value="UniProtKB-SubCell"/>
</dbReference>
<evidence type="ECO:0000256" key="2">
    <source>
        <dbReference type="ARBA" id="ARBA00022692"/>
    </source>
</evidence>
<keyword evidence="2 5" id="KW-0812">Transmembrane</keyword>
<dbReference type="PRINTS" id="PR00762">
    <property type="entry name" value="CLCHANNEL"/>
</dbReference>